<accession>A0ABP6LUC9</accession>
<sequence>MTVSVPPVRPLARLIFCALGSLTAVALVVIVAVPVDLLTGFVAGDEALLVLAAYLRLLAPVSLVGGLLGAALGMFSRWLSATSPLGTAVTAGVTGAGVGALVTFGLLWAPLSAVLQVVWIVLLGLGVGWGSWLTDRLR</sequence>
<comment type="caution">
    <text evidence="2">The sequence shown here is derived from an EMBL/GenBank/DDBJ whole genome shotgun (WGS) entry which is preliminary data.</text>
</comment>
<proteinExistence type="predicted"/>
<feature type="transmembrane region" description="Helical" evidence="1">
    <location>
        <begin position="12"/>
        <end position="33"/>
    </location>
</feature>
<keyword evidence="3" id="KW-1185">Reference proteome</keyword>
<feature type="transmembrane region" description="Helical" evidence="1">
    <location>
        <begin position="87"/>
        <end position="108"/>
    </location>
</feature>
<feature type="transmembrane region" description="Helical" evidence="1">
    <location>
        <begin position="53"/>
        <end position="75"/>
    </location>
</feature>
<dbReference type="Proteomes" id="UP001500236">
    <property type="component" value="Unassembled WGS sequence"/>
</dbReference>
<feature type="transmembrane region" description="Helical" evidence="1">
    <location>
        <begin position="114"/>
        <end position="133"/>
    </location>
</feature>
<organism evidence="2 3">
    <name type="scientific">Nesterenkonia aethiopica</name>
    <dbReference type="NCBI Taxonomy" id="269144"/>
    <lineage>
        <taxon>Bacteria</taxon>
        <taxon>Bacillati</taxon>
        <taxon>Actinomycetota</taxon>
        <taxon>Actinomycetes</taxon>
        <taxon>Micrococcales</taxon>
        <taxon>Micrococcaceae</taxon>
        <taxon>Nesterenkonia</taxon>
    </lineage>
</organism>
<evidence type="ECO:0000256" key="1">
    <source>
        <dbReference type="SAM" id="Phobius"/>
    </source>
</evidence>
<protein>
    <submittedName>
        <fullName evidence="2">Uncharacterized protein</fullName>
    </submittedName>
</protein>
<keyword evidence="1" id="KW-0472">Membrane</keyword>
<keyword evidence="1" id="KW-0812">Transmembrane</keyword>
<name>A0ABP6LUC9_9MICC</name>
<gene>
    <name evidence="2" type="ORF">GCM10010529_13320</name>
</gene>
<evidence type="ECO:0000313" key="2">
    <source>
        <dbReference type="EMBL" id="GAA3061056.1"/>
    </source>
</evidence>
<reference evidence="3" key="1">
    <citation type="journal article" date="2019" name="Int. J. Syst. Evol. Microbiol.">
        <title>The Global Catalogue of Microorganisms (GCM) 10K type strain sequencing project: providing services to taxonomists for standard genome sequencing and annotation.</title>
        <authorList>
            <consortium name="The Broad Institute Genomics Platform"/>
            <consortium name="The Broad Institute Genome Sequencing Center for Infectious Disease"/>
            <person name="Wu L."/>
            <person name="Ma J."/>
        </authorList>
    </citation>
    <scope>NUCLEOTIDE SEQUENCE [LARGE SCALE GENOMIC DNA]</scope>
    <source>
        <strain evidence="3">JCM 14309</strain>
    </source>
</reference>
<dbReference type="RefSeq" id="WP_070159411.1">
    <property type="nucleotide sequence ID" value="NZ_BAAAVT010000007.1"/>
</dbReference>
<evidence type="ECO:0000313" key="3">
    <source>
        <dbReference type="Proteomes" id="UP001500236"/>
    </source>
</evidence>
<dbReference type="EMBL" id="BAAAVT010000007">
    <property type="protein sequence ID" value="GAA3061056.1"/>
    <property type="molecule type" value="Genomic_DNA"/>
</dbReference>
<keyword evidence="1" id="KW-1133">Transmembrane helix</keyword>